<reference evidence="2" key="1">
    <citation type="submission" date="2019-12" db="EMBL/GenBank/DDBJ databases">
        <title>Genome sequencing and annotation of Brassica cretica.</title>
        <authorList>
            <person name="Studholme D.J."/>
            <person name="Sarris P.F."/>
        </authorList>
    </citation>
    <scope>NUCLEOTIDE SEQUENCE</scope>
    <source>
        <strain evidence="2">PFS-102/07</strain>
        <tissue evidence="2">Leaf</tissue>
    </source>
</reference>
<comment type="caution">
    <text evidence="2">The sequence shown here is derived from an EMBL/GenBank/DDBJ whole genome shotgun (WGS) entry which is preliminary data.</text>
</comment>
<accession>A0A8S9LGD7</accession>
<proteinExistence type="predicted"/>
<dbReference type="EMBL" id="QGKY02000094">
    <property type="protein sequence ID" value="KAF2605179.1"/>
    <property type="molecule type" value="Genomic_DNA"/>
</dbReference>
<evidence type="ECO:0000256" key="1">
    <source>
        <dbReference type="SAM" id="MobiDB-lite"/>
    </source>
</evidence>
<evidence type="ECO:0000313" key="2">
    <source>
        <dbReference type="EMBL" id="KAF2605179.1"/>
    </source>
</evidence>
<protein>
    <submittedName>
        <fullName evidence="2">Uncharacterized protein</fullName>
    </submittedName>
</protein>
<organism evidence="2">
    <name type="scientific">Brassica cretica</name>
    <name type="common">Mustard</name>
    <dbReference type="NCBI Taxonomy" id="69181"/>
    <lineage>
        <taxon>Eukaryota</taxon>
        <taxon>Viridiplantae</taxon>
        <taxon>Streptophyta</taxon>
        <taxon>Embryophyta</taxon>
        <taxon>Tracheophyta</taxon>
        <taxon>Spermatophyta</taxon>
        <taxon>Magnoliopsida</taxon>
        <taxon>eudicotyledons</taxon>
        <taxon>Gunneridae</taxon>
        <taxon>Pentapetalae</taxon>
        <taxon>rosids</taxon>
        <taxon>malvids</taxon>
        <taxon>Brassicales</taxon>
        <taxon>Brassicaceae</taxon>
        <taxon>Brassiceae</taxon>
        <taxon>Brassica</taxon>
    </lineage>
</organism>
<name>A0A8S9LGD7_BRACR</name>
<feature type="region of interest" description="Disordered" evidence="1">
    <location>
        <begin position="1"/>
        <end position="21"/>
    </location>
</feature>
<dbReference type="AlphaFoldDB" id="A0A8S9LGD7"/>
<gene>
    <name evidence="2" type="ORF">F2Q70_00025495</name>
</gene>
<sequence length="165" mass="18248">MVETRNGADREKATGRDTAKSADLQLIHEELDLAKHNYDTLARNDRATTAKLDSVVTKVDSLEKKIDASSTDSTTRFVTLERQIAHISDVLTRLEDAAVFTQRPGKEIASASQQPLPQEELEITSRVMGERGGYKGTIVVVRNKMTGEIIAEGRHSLFGRQPSKL</sequence>